<keyword evidence="3" id="KW-1133">Transmembrane helix</keyword>
<evidence type="ECO:0000259" key="4">
    <source>
        <dbReference type="PROSITE" id="PS50035"/>
    </source>
</evidence>
<keyword evidence="1" id="KW-0040">ANK repeat</keyword>
<evidence type="ECO:0000313" key="5">
    <source>
        <dbReference type="EMBL" id="OLQ11088.1"/>
    </source>
</evidence>
<dbReference type="Gene3D" id="1.25.40.20">
    <property type="entry name" value="Ankyrin repeat-containing domain"/>
    <property type="match status" value="1"/>
</dbReference>
<dbReference type="PANTHER" id="PTHR21248:SF22">
    <property type="entry name" value="PHOSPHOLIPASE D"/>
    <property type="match status" value="1"/>
</dbReference>
<dbReference type="PANTHER" id="PTHR21248">
    <property type="entry name" value="CARDIOLIPIN SYNTHASE"/>
    <property type="match status" value="1"/>
</dbReference>
<feature type="transmembrane region" description="Helical" evidence="3">
    <location>
        <begin position="696"/>
        <end position="716"/>
    </location>
</feature>
<dbReference type="Pfam" id="PF12796">
    <property type="entry name" value="Ank_2"/>
    <property type="match status" value="1"/>
</dbReference>
<dbReference type="AlphaFoldDB" id="A0A1Q9EUI3"/>
<accession>A0A1Q9EUI3</accession>
<dbReference type="InterPro" id="IPR002110">
    <property type="entry name" value="Ankyrin_rpt"/>
</dbReference>
<dbReference type="Pfam" id="PF13091">
    <property type="entry name" value="PLDc_2"/>
    <property type="match status" value="1"/>
</dbReference>
<feature type="region of interest" description="Disordered" evidence="2">
    <location>
        <begin position="507"/>
        <end position="568"/>
    </location>
</feature>
<gene>
    <name evidence="5" type="primary">clsB</name>
    <name evidence="5" type="ORF">AK812_SmicGene5170</name>
</gene>
<proteinExistence type="predicted"/>
<dbReference type="Gene3D" id="3.30.870.10">
    <property type="entry name" value="Endonuclease Chain A"/>
    <property type="match status" value="2"/>
</dbReference>
<feature type="compositionally biased region" description="Acidic residues" evidence="2">
    <location>
        <begin position="521"/>
        <end position="531"/>
    </location>
</feature>
<evidence type="ECO:0000313" key="6">
    <source>
        <dbReference type="Proteomes" id="UP000186817"/>
    </source>
</evidence>
<feature type="domain" description="PLD phosphodiesterase" evidence="4">
    <location>
        <begin position="307"/>
        <end position="334"/>
    </location>
</feature>
<dbReference type="InterPro" id="IPR036770">
    <property type="entry name" value="Ankyrin_rpt-contain_sf"/>
</dbReference>
<dbReference type="InterPro" id="IPR025202">
    <property type="entry name" value="PLD-like_dom"/>
</dbReference>
<dbReference type="EMBL" id="LSRX01000066">
    <property type="protein sequence ID" value="OLQ11088.1"/>
    <property type="molecule type" value="Genomic_DNA"/>
</dbReference>
<comment type="caution">
    <text evidence="5">The sequence shown here is derived from an EMBL/GenBank/DDBJ whole genome shotgun (WGS) entry which is preliminary data.</text>
</comment>
<feature type="repeat" description="ANK" evidence="1">
    <location>
        <begin position="795"/>
        <end position="827"/>
    </location>
</feature>
<dbReference type="InterPro" id="IPR001736">
    <property type="entry name" value="PLipase_D/transphosphatidylase"/>
</dbReference>
<protein>
    <submittedName>
        <fullName evidence="5">Cardiolipin synthase B</fullName>
    </submittedName>
</protein>
<reference evidence="5 6" key="1">
    <citation type="submission" date="2016-02" db="EMBL/GenBank/DDBJ databases">
        <title>Genome analysis of coral dinoflagellate symbionts highlights evolutionary adaptations to a symbiotic lifestyle.</title>
        <authorList>
            <person name="Aranda M."/>
            <person name="Li Y."/>
            <person name="Liew Y.J."/>
            <person name="Baumgarten S."/>
            <person name="Simakov O."/>
            <person name="Wilson M."/>
            <person name="Piel J."/>
            <person name="Ashoor H."/>
            <person name="Bougouffa S."/>
            <person name="Bajic V.B."/>
            <person name="Ryu T."/>
            <person name="Ravasi T."/>
            <person name="Bayer T."/>
            <person name="Micklem G."/>
            <person name="Kim H."/>
            <person name="Bhak J."/>
            <person name="Lajeunesse T.C."/>
            <person name="Voolstra C.R."/>
        </authorList>
    </citation>
    <scope>NUCLEOTIDE SEQUENCE [LARGE SCALE GENOMIC DNA]</scope>
    <source>
        <strain evidence="5 6">CCMP2467</strain>
    </source>
</reference>
<dbReference type="PROSITE" id="PS50035">
    <property type="entry name" value="PLD"/>
    <property type="match status" value="1"/>
</dbReference>
<evidence type="ECO:0000256" key="3">
    <source>
        <dbReference type="SAM" id="Phobius"/>
    </source>
</evidence>
<dbReference type="SMART" id="SM00248">
    <property type="entry name" value="ANK"/>
    <property type="match status" value="3"/>
</dbReference>
<dbReference type="SUPFAM" id="SSF48403">
    <property type="entry name" value="Ankyrin repeat"/>
    <property type="match status" value="1"/>
</dbReference>
<dbReference type="SUPFAM" id="SSF56024">
    <property type="entry name" value="Phospholipase D/nuclease"/>
    <property type="match status" value="2"/>
</dbReference>
<organism evidence="5 6">
    <name type="scientific">Symbiodinium microadriaticum</name>
    <name type="common">Dinoflagellate</name>
    <name type="synonym">Zooxanthella microadriatica</name>
    <dbReference type="NCBI Taxonomy" id="2951"/>
    <lineage>
        <taxon>Eukaryota</taxon>
        <taxon>Sar</taxon>
        <taxon>Alveolata</taxon>
        <taxon>Dinophyceae</taxon>
        <taxon>Suessiales</taxon>
        <taxon>Symbiodiniaceae</taxon>
        <taxon>Symbiodinium</taxon>
    </lineage>
</organism>
<evidence type="ECO:0000256" key="1">
    <source>
        <dbReference type="PROSITE-ProRule" id="PRU00023"/>
    </source>
</evidence>
<dbReference type="PROSITE" id="PS50297">
    <property type="entry name" value="ANK_REP_REGION"/>
    <property type="match status" value="1"/>
</dbReference>
<keyword evidence="3" id="KW-0472">Membrane</keyword>
<evidence type="ECO:0000256" key="2">
    <source>
        <dbReference type="SAM" id="MobiDB-lite"/>
    </source>
</evidence>
<feature type="region of interest" description="Disordered" evidence="2">
    <location>
        <begin position="854"/>
        <end position="883"/>
    </location>
</feature>
<feature type="compositionally biased region" description="Basic residues" evidence="2">
    <location>
        <begin position="868"/>
        <end position="877"/>
    </location>
</feature>
<feature type="repeat" description="ANK" evidence="1">
    <location>
        <begin position="762"/>
        <end position="794"/>
    </location>
</feature>
<dbReference type="OrthoDB" id="14911at2759"/>
<dbReference type="Proteomes" id="UP000186817">
    <property type="component" value="Unassembled WGS sequence"/>
</dbReference>
<dbReference type="GO" id="GO:0032049">
    <property type="term" value="P:cardiolipin biosynthetic process"/>
    <property type="evidence" value="ECO:0007669"/>
    <property type="project" value="UniProtKB-ARBA"/>
</dbReference>
<keyword evidence="6" id="KW-1185">Reference proteome</keyword>
<dbReference type="CDD" id="cd09110">
    <property type="entry name" value="PLDc_CLS_1"/>
    <property type="match status" value="1"/>
</dbReference>
<dbReference type="GO" id="GO:0030572">
    <property type="term" value="F:phosphatidyltransferase activity"/>
    <property type="evidence" value="ECO:0007669"/>
    <property type="project" value="UniProtKB-ARBA"/>
</dbReference>
<keyword evidence="3" id="KW-0812">Transmembrane</keyword>
<name>A0A1Q9EUI3_SYMMI</name>
<dbReference type="PROSITE" id="PS50088">
    <property type="entry name" value="ANK_REPEAT"/>
    <property type="match status" value="2"/>
</dbReference>
<sequence length="883" mass="98021">MGSITRHGRWLRDSLSTEPSADQDSVEELRACIESTFSHRFQKYGHFSTGNRVTVLEGGDECFRAMLQVIATAQTRVWCESYIFDNSHVAETFFTALRDAALRGLDVVLLVDYIGSFSLRNDWVRELRSVGADVVFFNPVLPSNYCVGPLSFRDHRKIMVCDDMGFCGGMNIQEEVGEEEFGTSRFYDVHSKLEGPCVADLAEEPGVYVQILQSNVRQRRRTLQKVIEKSIDAADESVLLTTAYFFPPGFLKNALLRVPARGARLSLLLSGSSDFYPLPGDLLAQTHFLRSFLRDTPSQQVKVHLYGHRHMHAKHMCVDGVFSTIGSFNFDLYSARRNLEVGVAVFDRDFARKMQHPGAWEAAEIARVRFRNLHLKRAGESKQTFYSDSMYHQPLVRCACALAYGLVRLSGRNVFDGLDCFQRKWLLRKASLTFLLEEQRGSEGAKSACTGELHDLCLFYQYLVKVRVKWSAGTRQYSDREFMPPFSRKEAGMGLCHCRRGQRSAKKRKLKRGYSASSTSEELDSEGDDDEVPARGCCPRASGQASDDACVQKSVPSQPPDTLGSERHSHAASLVQLGPSVHFLIAVEEVCSRLAFETQCARAGLSSVETCETDIDFIRVMDDFQTRDDGYDHLVVILGERSWLSLMQSFVACPRPFHLIDASEECVNENGVKLLASCTDREFSDTVKGCLGMVPILMPVIAVLVLVCSVLMALLARKQAPKFLRPPRTAEDNLRKASADGAVSTVQALLASRVQATAATENGYTALHAAAAHGRSKIVSMLLNAEAQVDCTASGGVTPLMLAAMGGHKATLEALLSAKASLHQELRGARGQERQAVHLADLFGHTQVAELLKQHLPRPSTSDGAKKPKDRKQKKDKTKKEPR</sequence>